<evidence type="ECO:0000313" key="3">
    <source>
        <dbReference type="Proteomes" id="UP001597374"/>
    </source>
</evidence>
<gene>
    <name evidence="2" type="ORF">ACFSKP_16225</name>
</gene>
<organism evidence="2 3">
    <name type="scientific">Pontibacter ruber</name>
    <dbReference type="NCBI Taxonomy" id="1343895"/>
    <lineage>
        <taxon>Bacteria</taxon>
        <taxon>Pseudomonadati</taxon>
        <taxon>Bacteroidota</taxon>
        <taxon>Cytophagia</taxon>
        <taxon>Cytophagales</taxon>
        <taxon>Hymenobacteraceae</taxon>
        <taxon>Pontibacter</taxon>
    </lineage>
</organism>
<dbReference type="RefSeq" id="WP_250430978.1">
    <property type="nucleotide sequence ID" value="NZ_JALPRR010000003.1"/>
</dbReference>
<reference evidence="3" key="1">
    <citation type="journal article" date="2019" name="Int. J. Syst. Evol. Microbiol.">
        <title>The Global Catalogue of Microorganisms (GCM) 10K type strain sequencing project: providing services to taxonomists for standard genome sequencing and annotation.</title>
        <authorList>
            <consortium name="The Broad Institute Genomics Platform"/>
            <consortium name="The Broad Institute Genome Sequencing Center for Infectious Disease"/>
            <person name="Wu L."/>
            <person name="Ma J."/>
        </authorList>
    </citation>
    <scope>NUCLEOTIDE SEQUENCE [LARGE SCALE GENOMIC DNA]</scope>
    <source>
        <strain evidence="3">CGMCC 4.1782</strain>
    </source>
</reference>
<feature type="domain" description="DUF1835" evidence="1">
    <location>
        <begin position="5"/>
        <end position="111"/>
    </location>
</feature>
<evidence type="ECO:0000259" key="1">
    <source>
        <dbReference type="Pfam" id="PF08874"/>
    </source>
</evidence>
<keyword evidence="3" id="KW-1185">Reference proteome</keyword>
<evidence type="ECO:0000313" key="2">
    <source>
        <dbReference type="EMBL" id="MFD2247814.1"/>
    </source>
</evidence>
<protein>
    <submittedName>
        <fullName evidence="2">DUF1835 domain-containing protein</fullName>
    </submittedName>
</protein>
<dbReference type="Pfam" id="PF08874">
    <property type="entry name" value="DUF1835"/>
    <property type="match status" value="1"/>
</dbReference>
<proteinExistence type="predicted"/>
<sequence length="306" mass="35003">MEQLHILNGDASLPAFKAAGIAGQVLVWREILVDGPVSYALPEAGFWQQRLQHITSTFRETPEGYRQKVLEELQKLEQTPKTTEIVLWFDADLTCQVNQLYLLSKLQQLEFKKIFMCHVEASESIGLLRPDKLTQVYQKRLQLHPEQLQQAQELWKLYAGADPLLLQQYLTEKTILLPFLKNALHLHLQRFPDCRTGLGYPQQLLLQLIQDGAATEMELMQAFWHQKPGYGFGDWQLQVILSQLQPQLVTKGEPLQLTEYGREVLQQTKKAELSLPAEQWLGGVNLNGTGMFCYNRQAGKLQATHG</sequence>
<name>A0ABW5D2Q8_9BACT</name>
<comment type="caution">
    <text evidence="2">The sequence shown here is derived from an EMBL/GenBank/DDBJ whole genome shotgun (WGS) entry which is preliminary data.</text>
</comment>
<dbReference type="EMBL" id="JBHUIM010000002">
    <property type="protein sequence ID" value="MFD2247814.1"/>
    <property type="molecule type" value="Genomic_DNA"/>
</dbReference>
<dbReference type="Proteomes" id="UP001597374">
    <property type="component" value="Unassembled WGS sequence"/>
</dbReference>
<accession>A0ABW5D2Q8</accession>
<dbReference type="InterPro" id="IPR014973">
    <property type="entry name" value="DUF1835"/>
</dbReference>